<name>A0A7S8HD48_9HYPH</name>
<evidence type="ECO:0000256" key="3">
    <source>
        <dbReference type="ARBA" id="ARBA00022576"/>
    </source>
</evidence>
<dbReference type="RefSeq" id="WP_213161782.1">
    <property type="nucleotide sequence ID" value="NZ_CP058214.1"/>
</dbReference>
<dbReference type="GO" id="GO:0030170">
    <property type="term" value="F:pyridoxal phosphate binding"/>
    <property type="evidence" value="ECO:0007669"/>
    <property type="project" value="InterPro"/>
</dbReference>
<dbReference type="InterPro" id="IPR005814">
    <property type="entry name" value="Aminotrans_3"/>
</dbReference>
<organism evidence="6 7">
    <name type="scientific">Kaustia mangrovi</name>
    <dbReference type="NCBI Taxonomy" id="2593653"/>
    <lineage>
        <taxon>Bacteria</taxon>
        <taxon>Pseudomonadati</taxon>
        <taxon>Pseudomonadota</taxon>
        <taxon>Alphaproteobacteria</taxon>
        <taxon>Hyphomicrobiales</taxon>
        <taxon>Parvibaculaceae</taxon>
        <taxon>Kaustia</taxon>
    </lineage>
</organism>
<dbReference type="Gene3D" id="3.40.640.10">
    <property type="entry name" value="Type I PLP-dependent aspartate aminotransferase-like (Major domain)"/>
    <property type="match status" value="1"/>
</dbReference>
<proteinExistence type="inferred from homology"/>
<dbReference type="PROSITE" id="PS00600">
    <property type="entry name" value="AA_TRANSFER_CLASS_3"/>
    <property type="match status" value="1"/>
</dbReference>
<dbReference type="Pfam" id="PF00202">
    <property type="entry name" value="Aminotran_3"/>
    <property type="match status" value="1"/>
</dbReference>
<comment type="cofactor">
    <cofactor evidence="1">
        <name>pyridoxal 5'-phosphate</name>
        <dbReference type="ChEBI" id="CHEBI:597326"/>
    </cofactor>
</comment>
<dbReference type="InterPro" id="IPR049704">
    <property type="entry name" value="Aminotrans_3_PPA_site"/>
</dbReference>
<keyword evidence="6" id="KW-0808">Transferase</keyword>
<gene>
    <name evidence="6" type="ORF">HW532_17925</name>
</gene>
<evidence type="ECO:0000256" key="2">
    <source>
        <dbReference type="ARBA" id="ARBA00022571"/>
    </source>
</evidence>
<evidence type="ECO:0000256" key="1">
    <source>
        <dbReference type="ARBA" id="ARBA00001933"/>
    </source>
</evidence>
<dbReference type="EMBL" id="CP058214">
    <property type="protein sequence ID" value="QPC44412.1"/>
    <property type="molecule type" value="Genomic_DNA"/>
</dbReference>
<keyword evidence="2" id="KW-0028">Amino-acid biosynthesis</keyword>
<dbReference type="GO" id="GO:0042802">
    <property type="term" value="F:identical protein binding"/>
    <property type="evidence" value="ECO:0007669"/>
    <property type="project" value="TreeGrafter"/>
</dbReference>
<comment type="similarity">
    <text evidence="5">Belongs to the class-III pyridoxal-phosphate-dependent aminotransferase family.</text>
</comment>
<dbReference type="FunFam" id="3.40.640.10:FF:000004">
    <property type="entry name" value="Acetylornithine aminotransferase"/>
    <property type="match status" value="1"/>
</dbReference>
<dbReference type="CDD" id="cd00610">
    <property type="entry name" value="OAT_like"/>
    <property type="match status" value="1"/>
</dbReference>
<keyword evidence="7" id="KW-1185">Reference proteome</keyword>
<dbReference type="GO" id="GO:0008483">
    <property type="term" value="F:transaminase activity"/>
    <property type="evidence" value="ECO:0007669"/>
    <property type="project" value="UniProtKB-KW"/>
</dbReference>
<dbReference type="InterPro" id="IPR015424">
    <property type="entry name" value="PyrdxlP-dep_Trfase"/>
</dbReference>
<sequence length="469" mass="50897">MPFDITTLMAEHQGRNYALHEAHVNPRFAKVLKLIGFDRCYVRASGPHLWDDHGRQYLDMLAGYGVFHAGRNHPEIRRALTEFMAADYPSLVQMEAPLLSGVLAEELKARVGYGLDTVYFTSTGAEGNETAIKFARCATGKSHILFASSAFHGLTNGALSVNGGQDFRAGFDPLLPDTGMVPFGDAAALEQALRAGNVAAFIVEPVQGKGVNIPPDGYLAEASRLCRKYGALFVADEVQCGMGRTGRFLAIHHEEGAEPDIVVLSKALSGGYVPVGAVLTRREIYDKVFSTLDRAVVHSSTFGQGSLAMVAGLASLAVLDDERLMENATRMGDILGRGLAEMAGRYEFIHDVRWRGLMLAIEFGRPKSFSLKTGWSTITRLNPDLFCQGVTIPLLEDHGILTQVAGHHLTTIKLIPPLVIDESDVGWFLEGFDAVMAQLHKFPGPLWESLFRIAKNSVSSGNGRRAAAG</sequence>
<dbReference type="InterPro" id="IPR015421">
    <property type="entry name" value="PyrdxlP-dep_Trfase_major"/>
</dbReference>
<keyword evidence="4 5" id="KW-0663">Pyridoxal phosphate</keyword>
<evidence type="ECO:0000256" key="4">
    <source>
        <dbReference type="ARBA" id="ARBA00022898"/>
    </source>
</evidence>
<accession>A0A7S8HD48</accession>
<dbReference type="AlphaFoldDB" id="A0A7S8HD48"/>
<dbReference type="PANTHER" id="PTHR11986:SF121">
    <property type="entry name" value="BLR3010 PROTEIN"/>
    <property type="match status" value="1"/>
</dbReference>
<dbReference type="Gene3D" id="3.90.1150.10">
    <property type="entry name" value="Aspartate Aminotransferase, domain 1"/>
    <property type="match status" value="1"/>
</dbReference>
<keyword evidence="2" id="KW-0055">Arginine biosynthesis</keyword>
<dbReference type="InterPro" id="IPR015422">
    <property type="entry name" value="PyrdxlP-dep_Trfase_small"/>
</dbReference>
<dbReference type="KEGG" id="kmn:HW532_17925"/>
<reference evidence="6 7" key="1">
    <citation type="submission" date="2020-06" db="EMBL/GenBank/DDBJ databases">
        <title>Genome sequence of 2 isolates from Red Sea Mangroves.</title>
        <authorList>
            <person name="Sefrji F."/>
            <person name="Michoud G."/>
            <person name="Merlino G."/>
            <person name="Daffonchio D."/>
        </authorList>
    </citation>
    <scope>NUCLEOTIDE SEQUENCE [LARGE SCALE GENOMIC DNA]</scope>
    <source>
        <strain evidence="6 7">R1DC25</strain>
    </source>
</reference>
<evidence type="ECO:0000313" key="7">
    <source>
        <dbReference type="Proteomes" id="UP000593594"/>
    </source>
</evidence>
<dbReference type="InterPro" id="IPR050103">
    <property type="entry name" value="Class-III_PLP-dep_AT"/>
</dbReference>
<evidence type="ECO:0000313" key="6">
    <source>
        <dbReference type="EMBL" id="QPC44412.1"/>
    </source>
</evidence>
<dbReference type="GO" id="GO:0006526">
    <property type="term" value="P:L-arginine biosynthetic process"/>
    <property type="evidence" value="ECO:0007669"/>
    <property type="project" value="UniProtKB-KW"/>
</dbReference>
<dbReference type="Proteomes" id="UP000593594">
    <property type="component" value="Chromosome"/>
</dbReference>
<protein>
    <submittedName>
        <fullName evidence="6">Aspartate aminotransferase family protein</fullName>
    </submittedName>
</protein>
<keyword evidence="3 6" id="KW-0032">Aminotransferase</keyword>
<dbReference type="PANTHER" id="PTHR11986">
    <property type="entry name" value="AMINOTRANSFERASE CLASS III"/>
    <property type="match status" value="1"/>
</dbReference>
<evidence type="ECO:0000256" key="5">
    <source>
        <dbReference type="RuleBase" id="RU003560"/>
    </source>
</evidence>
<dbReference type="SUPFAM" id="SSF53383">
    <property type="entry name" value="PLP-dependent transferases"/>
    <property type="match status" value="1"/>
</dbReference>